<reference evidence="1 2" key="1">
    <citation type="submission" date="2016-01" db="EMBL/GenBank/DDBJ databases">
        <title>Janibacter melonis strain CD11_4 genome sequencing and assembly.</title>
        <authorList>
            <person name="Nair G.R."/>
            <person name="Kaur G."/>
            <person name="Chander A.M."/>
            <person name="Mayilraj S."/>
        </authorList>
    </citation>
    <scope>NUCLEOTIDE SEQUENCE [LARGE SCALE GENOMIC DNA]</scope>
    <source>
        <strain evidence="1 2">CD11-4</strain>
    </source>
</reference>
<dbReference type="PANTHER" id="PTHR10668">
    <property type="entry name" value="PHYTOENE DEHYDROGENASE"/>
    <property type="match status" value="1"/>
</dbReference>
<dbReference type="Proteomes" id="UP000076976">
    <property type="component" value="Unassembled WGS sequence"/>
</dbReference>
<dbReference type="AlphaFoldDB" id="A0A176QEF1"/>
<organism evidence="1 2">
    <name type="scientific">Janibacter melonis</name>
    <dbReference type="NCBI Taxonomy" id="262209"/>
    <lineage>
        <taxon>Bacteria</taxon>
        <taxon>Bacillati</taxon>
        <taxon>Actinomycetota</taxon>
        <taxon>Actinomycetes</taxon>
        <taxon>Micrococcales</taxon>
        <taxon>Intrasporangiaceae</taxon>
        <taxon>Janibacter</taxon>
    </lineage>
</organism>
<name>A0A176QEF1_9MICO</name>
<dbReference type="Gene3D" id="3.50.50.60">
    <property type="entry name" value="FAD/NAD(P)-binding domain"/>
    <property type="match status" value="1"/>
</dbReference>
<sequence>MLARPEDTAALLEQDHAGDGDTWLRLCEEYARLRDPLWRALLTAWPPVAPLPTLLRRIGVTQLPDFARFALLPASQMGRELFSGRCAGEILAGNAMHADIPPGAPGSGMDGWLMTMLAQDVGVPSPTGGTAPLAEALRRRAEAAGARVETGVEVERVLVRGGRATGVETAGGRRVRARRAVLADTSAPALYGRLLDRDVVPAGLHARLERRFTWDLPTLKLNYRLIAPLPWRAQRARGAAVVHAGRDLPGLVDWAADLGAGSVPDAPFALVGQMATVDPGRAPAGGEALWLFTHLPRDARDAGAVEEATTASERMLDDLAPGWRDHVIDRWRQSPADLEEADPNLGEGGVAGGTMQLFQQAIWRPTTGLGGARTPVAGLYLGSAATHPGGGVHGGCGHIAAQLALRDARWWGRPLARAGVGATRRLQAEPPRW</sequence>
<evidence type="ECO:0000313" key="2">
    <source>
        <dbReference type="Proteomes" id="UP000076976"/>
    </source>
</evidence>
<dbReference type="InterPro" id="IPR036188">
    <property type="entry name" value="FAD/NAD-bd_sf"/>
</dbReference>
<dbReference type="RefSeq" id="WP_068274004.1">
    <property type="nucleotide sequence ID" value="NZ_LQZG01000002.1"/>
</dbReference>
<evidence type="ECO:0008006" key="3">
    <source>
        <dbReference type="Google" id="ProtNLM"/>
    </source>
</evidence>
<protein>
    <recommendedName>
        <fullName evidence="3">NAD(P)/FAD-dependent oxidoreductase</fullName>
    </recommendedName>
</protein>
<comment type="caution">
    <text evidence="1">The sequence shown here is derived from an EMBL/GenBank/DDBJ whole genome shotgun (WGS) entry which is preliminary data.</text>
</comment>
<accession>A0A176QEF1</accession>
<dbReference type="STRING" id="262209.AWH69_08580"/>
<keyword evidence="2" id="KW-1185">Reference proteome</keyword>
<gene>
    <name evidence="1" type="ORF">AWH69_08580</name>
</gene>
<dbReference type="PANTHER" id="PTHR10668:SF105">
    <property type="entry name" value="DEHYDROGENASE-RELATED"/>
    <property type="match status" value="1"/>
</dbReference>
<dbReference type="EMBL" id="LQZG01000002">
    <property type="protein sequence ID" value="OAB88043.1"/>
    <property type="molecule type" value="Genomic_DNA"/>
</dbReference>
<proteinExistence type="predicted"/>
<dbReference type="SUPFAM" id="SSF51905">
    <property type="entry name" value="FAD/NAD(P)-binding domain"/>
    <property type="match status" value="1"/>
</dbReference>
<evidence type="ECO:0000313" key="1">
    <source>
        <dbReference type="EMBL" id="OAB88043.1"/>
    </source>
</evidence>